<keyword evidence="1" id="KW-0001">2Fe-2S</keyword>
<dbReference type="Proteomes" id="UP001292094">
    <property type="component" value="Unassembled WGS sequence"/>
</dbReference>
<keyword evidence="2" id="KW-0479">Metal-binding</keyword>
<evidence type="ECO:0000256" key="5">
    <source>
        <dbReference type="ARBA" id="ARBA00034078"/>
    </source>
</evidence>
<organism evidence="7 8">
    <name type="scientific">Petrolisthes manimaculis</name>
    <dbReference type="NCBI Taxonomy" id="1843537"/>
    <lineage>
        <taxon>Eukaryota</taxon>
        <taxon>Metazoa</taxon>
        <taxon>Ecdysozoa</taxon>
        <taxon>Arthropoda</taxon>
        <taxon>Crustacea</taxon>
        <taxon>Multicrustacea</taxon>
        <taxon>Malacostraca</taxon>
        <taxon>Eumalacostraca</taxon>
        <taxon>Eucarida</taxon>
        <taxon>Decapoda</taxon>
        <taxon>Pleocyemata</taxon>
        <taxon>Anomura</taxon>
        <taxon>Galatheoidea</taxon>
        <taxon>Porcellanidae</taxon>
        <taxon>Petrolisthes</taxon>
    </lineage>
</organism>
<evidence type="ECO:0000259" key="6">
    <source>
        <dbReference type="SMART" id="SM00704"/>
    </source>
</evidence>
<protein>
    <recommendedName>
        <fullName evidence="6">Iron-binding zinc finger CDGSH type domain-containing protein</fullName>
    </recommendedName>
</protein>
<dbReference type="InterPro" id="IPR042216">
    <property type="entry name" value="MitoNEET_CISD"/>
</dbReference>
<evidence type="ECO:0000313" key="8">
    <source>
        <dbReference type="Proteomes" id="UP001292094"/>
    </source>
</evidence>
<dbReference type="GO" id="GO:0051537">
    <property type="term" value="F:2 iron, 2 sulfur cluster binding"/>
    <property type="evidence" value="ECO:0007669"/>
    <property type="project" value="UniProtKB-KW"/>
</dbReference>
<keyword evidence="3" id="KW-0408">Iron</keyword>
<accession>A0AAE1TY64</accession>
<keyword evidence="4" id="KW-0411">Iron-sulfur</keyword>
<dbReference type="AlphaFoldDB" id="A0AAE1TY64"/>
<proteinExistence type="predicted"/>
<dbReference type="GO" id="GO:0046872">
    <property type="term" value="F:metal ion binding"/>
    <property type="evidence" value="ECO:0007669"/>
    <property type="project" value="UniProtKB-KW"/>
</dbReference>
<gene>
    <name evidence="7" type="ORF">Pmani_025672</name>
</gene>
<evidence type="ECO:0000256" key="1">
    <source>
        <dbReference type="ARBA" id="ARBA00022714"/>
    </source>
</evidence>
<dbReference type="InterPro" id="IPR052950">
    <property type="entry name" value="CISD"/>
</dbReference>
<dbReference type="Gene3D" id="3.40.5.90">
    <property type="entry name" value="CDGSH iron-sulfur domain, mitoNEET-type"/>
    <property type="match status" value="2"/>
</dbReference>
<dbReference type="PANTHER" id="PTHR46491">
    <property type="entry name" value="CDGSH IRON SULFUR DOMAIN PROTEIN HOMOLOG"/>
    <property type="match status" value="1"/>
</dbReference>
<reference evidence="7" key="1">
    <citation type="submission" date="2023-11" db="EMBL/GenBank/DDBJ databases">
        <title>Genome assemblies of two species of porcelain crab, Petrolisthes cinctipes and Petrolisthes manimaculis (Anomura: Porcellanidae).</title>
        <authorList>
            <person name="Angst P."/>
        </authorList>
    </citation>
    <scope>NUCLEOTIDE SEQUENCE</scope>
    <source>
        <strain evidence="7">PB745_02</strain>
        <tissue evidence="7">Gill</tissue>
    </source>
</reference>
<feature type="domain" description="Iron-binding zinc finger CDGSH type" evidence="6">
    <location>
        <begin position="107"/>
        <end position="142"/>
    </location>
</feature>
<evidence type="ECO:0000256" key="4">
    <source>
        <dbReference type="ARBA" id="ARBA00023014"/>
    </source>
</evidence>
<dbReference type="PANTHER" id="PTHR46491:SF3">
    <property type="entry name" value="CDGSH IRON-SULFUR DOMAIN-CONTAINING PROTEIN 3, MITOCHONDRIAL"/>
    <property type="match status" value="1"/>
</dbReference>
<evidence type="ECO:0000256" key="2">
    <source>
        <dbReference type="ARBA" id="ARBA00022723"/>
    </source>
</evidence>
<dbReference type="Pfam" id="PF09360">
    <property type="entry name" value="zf-CDGSH"/>
    <property type="match status" value="2"/>
</dbReference>
<keyword evidence="8" id="KW-1185">Reference proteome</keyword>
<comment type="cofactor">
    <cofactor evidence="5">
        <name>[2Fe-2S] cluster</name>
        <dbReference type="ChEBI" id="CHEBI:190135"/>
    </cofactor>
</comment>
<dbReference type="GO" id="GO:0005739">
    <property type="term" value="C:mitochondrion"/>
    <property type="evidence" value="ECO:0007669"/>
    <property type="project" value="TreeGrafter"/>
</dbReference>
<sequence length="146" mass="16783">MAALTMKTSTSLLYNNYLLLLRHSRTLYSSGVTLGKAVKAPGVSLLEKEWQREFYQKEKGKIYDKKPFKLTLQPGKPYLWCACGHSKSQPLCDGTHLMAQLRIRVKPIMFRVSEETDVWLCNCKQTNNKPFCDGTHRQEDIQTAIK</sequence>
<name>A0AAE1TY64_9EUCA</name>
<feature type="domain" description="Iron-binding zinc finger CDGSH type" evidence="6">
    <location>
        <begin position="65"/>
        <end position="102"/>
    </location>
</feature>
<comment type="caution">
    <text evidence="7">The sequence shown here is derived from an EMBL/GenBank/DDBJ whole genome shotgun (WGS) entry which is preliminary data.</text>
</comment>
<dbReference type="SMART" id="SM00704">
    <property type="entry name" value="ZnF_CDGSH"/>
    <property type="match status" value="2"/>
</dbReference>
<dbReference type="EMBL" id="JAWZYT010002767">
    <property type="protein sequence ID" value="KAK4302222.1"/>
    <property type="molecule type" value="Genomic_DNA"/>
</dbReference>
<dbReference type="InterPro" id="IPR018967">
    <property type="entry name" value="FeS-contain_CDGSH-typ"/>
</dbReference>
<evidence type="ECO:0000256" key="3">
    <source>
        <dbReference type="ARBA" id="ARBA00023004"/>
    </source>
</evidence>
<evidence type="ECO:0000313" key="7">
    <source>
        <dbReference type="EMBL" id="KAK4302222.1"/>
    </source>
</evidence>